<proteinExistence type="predicted"/>
<dbReference type="Pfam" id="PF01230">
    <property type="entry name" value="HIT"/>
    <property type="match status" value="1"/>
</dbReference>
<dbReference type="Gene3D" id="3.30.428.10">
    <property type="entry name" value="HIT-like"/>
    <property type="match status" value="1"/>
</dbReference>
<comment type="caution">
    <text evidence="1">Lacks conserved residue(s) required for the propagation of feature annotation.</text>
</comment>
<dbReference type="AlphaFoldDB" id="A0A6L9MEQ9"/>
<dbReference type="InterPro" id="IPR011146">
    <property type="entry name" value="HIT-like"/>
</dbReference>
<dbReference type="EMBL" id="JAAAMJ010000002">
    <property type="protein sequence ID" value="NDV86227.1"/>
    <property type="molecule type" value="Genomic_DNA"/>
</dbReference>
<accession>A0A6L9MEQ9</accession>
<dbReference type="InterPro" id="IPR036265">
    <property type="entry name" value="HIT-like_sf"/>
</dbReference>
<dbReference type="SUPFAM" id="SSF54197">
    <property type="entry name" value="HIT-like"/>
    <property type="match status" value="1"/>
</dbReference>
<gene>
    <name evidence="3" type="ORF">GTW51_05875</name>
</gene>
<comment type="caution">
    <text evidence="3">The sequence shown here is derived from an EMBL/GenBank/DDBJ whole genome shotgun (WGS) entry which is preliminary data.</text>
</comment>
<organism evidence="3 4">
    <name type="scientific">Aurantimonas aggregata</name>
    <dbReference type="NCBI Taxonomy" id="2047720"/>
    <lineage>
        <taxon>Bacteria</taxon>
        <taxon>Pseudomonadati</taxon>
        <taxon>Pseudomonadota</taxon>
        <taxon>Alphaproteobacteria</taxon>
        <taxon>Hyphomicrobiales</taxon>
        <taxon>Aurantimonadaceae</taxon>
        <taxon>Aurantimonas</taxon>
    </lineage>
</organism>
<sequence>MQAFELDSRLAADTVAVSRLGLCELRLMNDRRWPWVILVPQRSGITEFHDLTPLDQTMLTFEMGLVAKALKASTGAGKINIGTLGNVVPMFHLHIVARNAGDPNWPGPVWGFGARETYDPAKAEQFCEMIRQAVLPA</sequence>
<evidence type="ECO:0000313" key="4">
    <source>
        <dbReference type="Proteomes" id="UP000476332"/>
    </source>
</evidence>
<protein>
    <submittedName>
        <fullName evidence="3">HIT domain-containing protein</fullName>
    </submittedName>
</protein>
<dbReference type="RefSeq" id="WP_163042960.1">
    <property type="nucleotide sequence ID" value="NZ_JAAAMJ010000002.1"/>
</dbReference>
<dbReference type="GO" id="GO:0003824">
    <property type="term" value="F:catalytic activity"/>
    <property type="evidence" value="ECO:0007669"/>
    <property type="project" value="InterPro"/>
</dbReference>
<reference evidence="3 4" key="1">
    <citation type="submission" date="2020-01" db="EMBL/GenBank/DDBJ databases">
        <title>Genomes of bacteria type strains.</title>
        <authorList>
            <person name="Chen J."/>
            <person name="Zhu S."/>
            <person name="Chen J."/>
        </authorList>
    </citation>
    <scope>NUCLEOTIDE SEQUENCE [LARGE SCALE GENOMIC DNA]</scope>
    <source>
        <strain evidence="3 4">KCTC 52919</strain>
    </source>
</reference>
<feature type="domain" description="HIT" evidence="2">
    <location>
        <begin position="36"/>
        <end position="105"/>
    </location>
</feature>
<dbReference type="PIRSF" id="PIRSF000714">
    <property type="entry name" value="HIT"/>
    <property type="match status" value="1"/>
</dbReference>
<dbReference type="Proteomes" id="UP000476332">
    <property type="component" value="Unassembled WGS sequence"/>
</dbReference>
<evidence type="ECO:0000259" key="2">
    <source>
        <dbReference type="PROSITE" id="PS51084"/>
    </source>
</evidence>
<dbReference type="InterPro" id="IPR026026">
    <property type="entry name" value="HIT_Hint"/>
</dbReference>
<dbReference type="PROSITE" id="PS51084">
    <property type="entry name" value="HIT_2"/>
    <property type="match status" value="1"/>
</dbReference>
<keyword evidence="4" id="KW-1185">Reference proteome</keyword>
<name>A0A6L9MEQ9_9HYPH</name>
<evidence type="ECO:0000256" key="1">
    <source>
        <dbReference type="PROSITE-ProRule" id="PRU00464"/>
    </source>
</evidence>
<evidence type="ECO:0000313" key="3">
    <source>
        <dbReference type="EMBL" id="NDV86227.1"/>
    </source>
</evidence>